<reference evidence="1" key="1">
    <citation type="submission" date="2021-02" db="EMBL/GenBank/DDBJ databases">
        <authorList>
            <person name="Nowell W R."/>
        </authorList>
    </citation>
    <scope>NUCLEOTIDE SEQUENCE</scope>
</reference>
<accession>A0A815YBA6</accession>
<organism evidence="1 2">
    <name type="scientific">Adineta steineri</name>
    <dbReference type="NCBI Taxonomy" id="433720"/>
    <lineage>
        <taxon>Eukaryota</taxon>
        <taxon>Metazoa</taxon>
        <taxon>Spiralia</taxon>
        <taxon>Gnathifera</taxon>
        <taxon>Rotifera</taxon>
        <taxon>Eurotatoria</taxon>
        <taxon>Bdelloidea</taxon>
        <taxon>Adinetida</taxon>
        <taxon>Adinetidae</taxon>
        <taxon>Adineta</taxon>
    </lineage>
</organism>
<sequence>MGEGTENRNQDEIERKELLIVMNWLCIFWTGNENVGMVNDSDIKLADFKQVNRTKLEAAERYARTCIL</sequence>
<name>A0A815YBA6_9BILA</name>
<gene>
    <name evidence="1" type="ORF">JYZ213_LOCUS47273</name>
</gene>
<protein>
    <submittedName>
        <fullName evidence="1">Uncharacterized protein</fullName>
    </submittedName>
</protein>
<evidence type="ECO:0000313" key="1">
    <source>
        <dbReference type="EMBL" id="CAF1569315.1"/>
    </source>
</evidence>
<dbReference type="EMBL" id="CAJNOG010008594">
    <property type="protein sequence ID" value="CAF1569315.1"/>
    <property type="molecule type" value="Genomic_DNA"/>
</dbReference>
<feature type="non-terminal residue" evidence="1">
    <location>
        <position position="1"/>
    </location>
</feature>
<proteinExistence type="predicted"/>
<evidence type="ECO:0000313" key="2">
    <source>
        <dbReference type="Proteomes" id="UP000663845"/>
    </source>
</evidence>
<dbReference type="AlphaFoldDB" id="A0A815YBA6"/>
<dbReference type="Proteomes" id="UP000663845">
    <property type="component" value="Unassembled WGS sequence"/>
</dbReference>
<comment type="caution">
    <text evidence="1">The sequence shown here is derived from an EMBL/GenBank/DDBJ whole genome shotgun (WGS) entry which is preliminary data.</text>
</comment>
<feature type="non-terminal residue" evidence="1">
    <location>
        <position position="68"/>
    </location>
</feature>